<reference evidence="4 5" key="2">
    <citation type="journal article" date="2023" name="Commun. Biol.">
        <title>Reorganization of the ancestral sex-determining regions during the evolution of trioecy in Pleodorina starrii.</title>
        <authorList>
            <person name="Takahashi K."/>
            <person name="Suzuki S."/>
            <person name="Kawai-Toyooka H."/>
            <person name="Yamamoto K."/>
            <person name="Hamaji T."/>
            <person name="Ootsuki R."/>
            <person name="Yamaguchi H."/>
            <person name="Kawachi M."/>
            <person name="Higashiyama T."/>
            <person name="Nozaki H."/>
        </authorList>
    </citation>
    <scope>NUCLEOTIDE SEQUENCE [LARGE SCALE GENOMIC DNA]</scope>
    <source>
        <strain evidence="4 5">NIES-4479</strain>
    </source>
</reference>
<keyword evidence="5" id="KW-1185">Reference proteome</keyword>
<sequence length="263" mass="25882">MEAKPAPGLPGKPSASPSTAGGLPTESGGGGVPPAGALAAKDAAMAAKAGAAGPKVDIAIKALNVTGVGKLLTNDMVTTIFAPDDAAFYTLAAQLNLTGGVASLLDNPLALDLTLMHVVPGVALRSTDLPLNQVINATSLLGPTLQILRTGNSVKVSVVGTNSSAEVIKADIPFNKVDIAIKALNATGAGALLTADTVATIFAPDDAAFESLAAKLNVAGGVASLLDNPLALNFTLLHVVPGAAGVAPCMAATLPPVARHVLA</sequence>
<evidence type="ECO:0000313" key="4">
    <source>
        <dbReference type="EMBL" id="GLC53137.1"/>
    </source>
</evidence>
<feature type="region of interest" description="Disordered" evidence="1">
    <location>
        <begin position="1"/>
        <end position="34"/>
    </location>
</feature>
<dbReference type="AlphaFoldDB" id="A0A9W6BKA1"/>
<evidence type="ECO:0000259" key="2">
    <source>
        <dbReference type="PROSITE" id="PS50213"/>
    </source>
</evidence>
<organism evidence="4 5">
    <name type="scientific">Pleodorina starrii</name>
    <dbReference type="NCBI Taxonomy" id="330485"/>
    <lineage>
        <taxon>Eukaryota</taxon>
        <taxon>Viridiplantae</taxon>
        <taxon>Chlorophyta</taxon>
        <taxon>core chlorophytes</taxon>
        <taxon>Chlorophyceae</taxon>
        <taxon>CS clade</taxon>
        <taxon>Chlamydomonadales</taxon>
        <taxon>Volvocaceae</taxon>
        <taxon>Pleodorina</taxon>
    </lineage>
</organism>
<gene>
    <name evidence="4" type="primary">PLESTB001145</name>
    <name evidence="3" type="synonym">PLESTB000106</name>
    <name evidence="3" type="ORF">PLESTB_000056200</name>
    <name evidence="4" type="ORF">PLESTB_000712100</name>
</gene>
<dbReference type="Gene3D" id="2.30.180.10">
    <property type="entry name" value="FAS1 domain"/>
    <property type="match status" value="2"/>
</dbReference>
<comment type="caution">
    <text evidence="4">The sequence shown here is derived from an EMBL/GenBank/DDBJ whole genome shotgun (WGS) entry which is preliminary data.</text>
</comment>
<accession>A0A9W6BKA1</accession>
<protein>
    <recommendedName>
        <fullName evidence="2">FAS1 domain-containing protein</fullName>
    </recommendedName>
</protein>
<dbReference type="EMBL" id="BRXU01000001">
    <property type="protein sequence ID" value="GLC48073.1"/>
    <property type="molecule type" value="Genomic_DNA"/>
</dbReference>
<dbReference type="InterPro" id="IPR000782">
    <property type="entry name" value="FAS1_domain"/>
</dbReference>
<dbReference type="SUPFAM" id="SSF82153">
    <property type="entry name" value="FAS1 domain"/>
    <property type="match status" value="2"/>
</dbReference>
<evidence type="ECO:0000313" key="5">
    <source>
        <dbReference type="Proteomes" id="UP001165080"/>
    </source>
</evidence>
<dbReference type="Pfam" id="PF02469">
    <property type="entry name" value="Fasciclin"/>
    <property type="match status" value="1"/>
</dbReference>
<feature type="domain" description="FAS1" evidence="2">
    <location>
        <begin position="161"/>
        <end position="263"/>
    </location>
</feature>
<name>A0A9W6BKA1_9CHLO</name>
<evidence type="ECO:0000313" key="3">
    <source>
        <dbReference type="EMBL" id="GLC48073.1"/>
    </source>
</evidence>
<proteinExistence type="predicted"/>
<evidence type="ECO:0000256" key="1">
    <source>
        <dbReference type="SAM" id="MobiDB-lite"/>
    </source>
</evidence>
<dbReference type="InterPro" id="IPR036378">
    <property type="entry name" value="FAS1_dom_sf"/>
</dbReference>
<dbReference type="Proteomes" id="UP001165080">
    <property type="component" value="Unassembled WGS sequence"/>
</dbReference>
<dbReference type="PROSITE" id="PS50213">
    <property type="entry name" value="FAS1"/>
    <property type="match status" value="1"/>
</dbReference>
<dbReference type="FunFam" id="2.30.180.10:FF:000094">
    <property type="match status" value="1"/>
</dbReference>
<reference evidence="4" key="1">
    <citation type="submission" date="2022-08" db="EMBL/GenBank/DDBJ databases">
        <authorList>
            <person name="Takahashi K."/>
            <person name="Suzuki S."/>
            <person name="Kawachi M."/>
            <person name="Higashiyama T."/>
            <person name="Nozaki H."/>
        </authorList>
    </citation>
    <scope>NUCLEOTIDE SEQUENCE</scope>
    <source>
        <strain evidence="4">NIES-4479</strain>
    </source>
</reference>
<dbReference type="EMBL" id="BRXU01000007">
    <property type="protein sequence ID" value="GLC53137.1"/>
    <property type="molecule type" value="Genomic_DNA"/>
</dbReference>